<keyword evidence="2" id="KW-0433">Leucine-rich repeat</keyword>
<evidence type="ECO:0000256" key="2">
    <source>
        <dbReference type="ARBA" id="ARBA00022614"/>
    </source>
</evidence>
<dbReference type="STRING" id="4537.A0A0E0KHR5"/>
<dbReference type="InterPro" id="IPR032675">
    <property type="entry name" value="LRR_dom_sf"/>
</dbReference>
<dbReference type="InterPro" id="IPR003591">
    <property type="entry name" value="Leu-rich_rpt_typical-subtyp"/>
</dbReference>
<evidence type="ECO:0000256" key="9">
    <source>
        <dbReference type="ARBA" id="ARBA00023180"/>
    </source>
</evidence>
<dbReference type="FunFam" id="3.80.10.10:FF:000129">
    <property type="entry name" value="Leucine-rich repeat receptor-like kinase"/>
    <property type="match status" value="1"/>
</dbReference>
<keyword evidence="5" id="KW-0677">Repeat</keyword>
<keyword evidence="4 11" id="KW-0732">Signal</keyword>
<organism evidence="12">
    <name type="scientific">Oryza punctata</name>
    <name type="common">Red rice</name>
    <dbReference type="NCBI Taxonomy" id="4537"/>
    <lineage>
        <taxon>Eukaryota</taxon>
        <taxon>Viridiplantae</taxon>
        <taxon>Streptophyta</taxon>
        <taxon>Embryophyta</taxon>
        <taxon>Tracheophyta</taxon>
        <taxon>Spermatophyta</taxon>
        <taxon>Magnoliopsida</taxon>
        <taxon>Liliopsida</taxon>
        <taxon>Poales</taxon>
        <taxon>Poaceae</taxon>
        <taxon>BOP clade</taxon>
        <taxon>Oryzoideae</taxon>
        <taxon>Oryzeae</taxon>
        <taxon>Oryzinae</taxon>
        <taxon>Oryza</taxon>
    </lineage>
</organism>
<comment type="subcellular location">
    <subcellularLocation>
        <location evidence="1">Membrane</location>
        <topology evidence="1">Single-pass membrane protein</topology>
    </subcellularLocation>
</comment>
<dbReference type="Gene3D" id="3.80.10.10">
    <property type="entry name" value="Ribonuclease Inhibitor"/>
    <property type="match status" value="2"/>
</dbReference>
<keyword evidence="8" id="KW-0675">Receptor</keyword>
<feature type="compositionally biased region" description="Low complexity" evidence="10">
    <location>
        <begin position="239"/>
        <end position="251"/>
    </location>
</feature>
<dbReference type="OMA" id="NDPCGRS"/>
<proteinExistence type="predicted"/>
<evidence type="ECO:0000256" key="3">
    <source>
        <dbReference type="ARBA" id="ARBA00022692"/>
    </source>
</evidence>
<keyword evidence="6" id="KW-1133">Transmembrane helix</keyword>
<dbReference type="EnsemblPlants" id="OPUNC03G27840.1">
    <property type="protein sequence ID" value="OPUNC03G27840.1"/>
    <property type="gene ID" value="OPUNC03G27840"/>
</dbReference>
<keyword evidence="7" id="KW-0472">Membrane</keyword>
<dbReference type="SMART" id="SM00369">
    <property type="entry name" value="LRR_TYP"/>
    <property type="match status" value="4"/>
</dbReference>
<feature type="region of interest" description="Disordered" evidence="10">
    <location>
        <begin position="238"/>
        <end position="314"/>
    </location>
</feature>
<dbReference type="AlphaFoldDB" id="A0A0E0KHR5"/>
<evidence type="ECO:0000313" key="13">
    <source>
        <dbReference type="Proteomes" id="UP000026962"/>
    </source>
</evidence>
<feature type="chain" id="PRO_5002365307" description="Leucine-rich repeat-containing N-terminal plant-type domain-containing protein" evidence="11">
    <location>
        <begin position="21"/>
        <end position="424"/>
    </location>
</feature>
<sequence length="424" mass="45262">MRSIGGVLLVALSAIAVAAAGVVCDDNTGRVIDIQAESAGLYGTLPVEVGLLPELKLLDLRHNNLTGSLPSVVLQALETLHLDDNAFTSIPLGFLSNTRVLGDFTIDNNSGSLNAWKLPSVLGHLSALNVFDANNARVTGTLTSFLGNNSAFPNLLQFAVPNNLLSGNVPETFASETLVYLDLSYNNLDGAVDFITKLPNLRYLRLDHNGFTGPLPDLSMHRNLQLISLDHNRFNRTRAGVAGPAPGAPLGDTDGQPLPGSAAGVRELRPERRRRRSHRRELLPTGEGPLRQPRRHIPRHSGGLQVPRKHGGELEGETPCAGWLGVYCDRTSGAVVGVNVCRLGLNGTIAPTFGDLSSLQALLLAGNNITEDIPASISQLPSLRVIDMADNALQGTIPAFHRDVVVWARGNPNLTVPSISPPLR</sequence>
<dbReference type="Pfam" id="PF13855">
    <property type="entry name" value="LRR_8"/>
    <property type="match status" value="1"/>
</dbReference>
<evidence type="ECO:0000256" key="4">
    <source>
        <dbReference type="ARBA" id="ARBA00022729"/>
    </source>
</evidence>
<feature type="signal peptide" evidence="11">
    <location>
        <begin position="1"/>
        <end position="20"/>
    </location>
</feature>
<dbReference type="InterPro" id="IPR052422">
    <property type="entry name" value="Auxin_Ser/Thr_Kinase"/>
</dbReference>
<evidence type="ECO:0000256" key="1">
    <source>
        <dbReference type="ARBA" id="ARBA00004167"/>
    </source>
</evidence>
<accession>A0A0E0KHR5</accession>
<dbReference type="HOGENOM" id="CLU_000288_114_6_1"/>
<dbReference type="SUPFAM" id="SSF52047">
    <property type="entry name" value="RNI-like"/>
    <property type="match status" value="1"/>
</dbReference>
<reference evidence="12" key="1">
    <citation type="submission" date="2015-04" db="UniProtKB">
        <authorList>
            <consortium name="EnsemblPlants"/>
        </authorList>
    </citation>
    <scope>IDENTIFICATION</scope>
</reference>
<evidence type="ECO:0000256" key="7">
    <source>
        <dbReference type="ARBA" id="ARBA00023136"/>
    </source>
</evidence>
<dbReference type="Pfam" id="PF13516">
    <property type="entry name" value="LRR_6"/>
    <property type="match status" value="1"/>
</dbReference>
<evidence type="ECO:0000256" key="11">
    <source>
        <dbReference type="SAM" id="SignalP"/>
    </source>
</evidence>
<protein>
    <recommendedName>
        <fullName evidence="14">Leucine-rich repeat-containing N-terminal plant-type domain-containing protein</fullName>
    </recommendedName>
</protein>
<keyword evidence="3" id="KW-0812">Transmembrane</keyword>
<dbReference type="GO" id="GO:0016020">
    <property type="term" value="C:membrane"/>
    <property type="evidence" value="ECO:0007669"/>
    <property type="project" value="UniProtKB-SubCell"/>
</dbReference>
<evidence type="ECO:0000256" key="5">
    <source>
        <dbReference type="ARBA" id="ARBA00022737"/>
    </source>
</evidence>
<name>A0A0E0KHR5_ORYPU</name>
<dbReference type="Pfam" id="PF00560">
    <property type="entry name" value="LRR_1"/>
    <property type="match status" value="2"/>
</dbReference>
<dbReference type="InterPro" id="IPR001611">
    <property type="entry name" value="Leu-rich_rpt"/>
</dbReference>
<dbReference type="PANTHER" id="PTHR47986">
    <property type="entry name" value="OSJNBA0070M12.3 PROTEIN"/>
    <property type="match status" value="1"/>
</dbReference>
<evidence type="ECO:0000256" key="8">
    <source>
        <dbReference type="ARBA" id="ARBA00023170"/>
    </source>
</evidence>
<dbReference type="Proteomes" id="UP000026962">
    <property type="component" value="Chromosome 3"/>
</dbReference>
<dbReference type="eggNOG" id="ENOG502QPQ4">
    <property type="taxonomic scope" value="Eukaryota"/>
</dbReference>
<reference evidence="12" key="2">
    <citation type="submission" date="2018-05" db="EMBL/GenBank/DDBJ databases">
        <title>OpunRS2 (Oryza punctata Reference Sequence Version 2).</title>
        <authorList>
            <person name="Zhang J."/>
            <person name="Kudrna D."/>
            <person name="Lee S."/>
            <person name="Talag J."/>
            <person name="Welchert J."/>
            <person name="Wing R.A."/>
        </authorList>
    </citation>
    <scope>NUCLEOTIDE SEQUENCE [LARGE SCALE GENOMIC DNA]</scope>
</reference>
<evidence type="ECO:0000256" key="10">
    <source>
        <dbReference type="SAM" id="MobiDB-lite"/>
    </source>
</evidence>
<evidence type="ECO:0008006" key="14">
    <source>
        <dbReference type="Google" id="ProtNLM"/>
    </source>
</evidence>
<dbReference type="Gramene" id="OPUNC03G27840.1">
    <property type="protein sequence ID" value="OPUNC03G27840.1"/>
    <property type="gene ID" value="OPUNC03G27840"/>
</dbReference>
<evidence type="ECO:0000256" key="6">
    <source>
        <dbReference type="ARBA" id="ARBA00022989"/>
    </source>
</evidence>
<keyword evidence="13" id="KW-1185">Reference proteome</keyword>
<dbReference type="PANTHER" id="PTHR47986:SF32">
    <property type="entry name" value="LEUCINE-RICH REPEAT-CONTAINING N-TERMINAL PLANT-TYPE DOMAIN-CONTAINING PROTEIN"/>
    <property type="match status" value="1"/>
</dbReference>
<keyword evidence="9" id="KW-0325">Glycoprotein</keyword>
<evidence type="ECO:0000313" key="12">
    <source>
        <dbReference type="EnsemblPlants" id="OPUNC03G27840.1"/>
    </source>
</evidence>